<feature type="domain" description="Rhodanese" evidence="2">
    <location>
        <begin position="31"/>
        <end position="113"/>
    </location>
</feature>
<organism evidence="3 4">
    <name type="scientific">Stutzerimonas stutzeri</name>
    <name type="common">Pseudomonas stutzeri</name>
    <dbReference type="NCBI Taxonomy" id="316"/>
    <lineage>
        <taxon>Bacteria</taxon>
        <taxon>Pseudomonadati</taxon>
        <taxon>Pseudomonadota</taxon>
        <taxon>Gammaproteobacteria</taxon>
        <taxon>Pseudomonadales</taxon>
        <taxon>Pseudomonadaceae</taxon>
        <taxon>Stutzerimonas</taxon>
    </lineage>
</organism>
<dbReference type="Pfam" id="PF00581">
    <property type="entry name" value="Rhodanese"/>
    <property type="match status" value="1"/>
</dbReference>
<feature type="chain" id="PRO_5014847758" evidence="1">
    <location>
        <begin position="19"/>
        <end position="118"/>
    </location>
</feature>
<name>A0A2N8SQ22_STUST</name>
<dbReference type="PROSITE" id="PS50206">
    <property type="entry name" value="RHODANESE_3"/>
    <property type="match status" value="1"/>
</dbReference>
<accession>A0A2N8SQ22</accession>
<dbReference type="InterPro" id="IPR036873">
    <property type="entry name" value="Rhodanese-like_dom_sf"/>
</dbReference>
<dbReference type="InterPro" id="IPR050229">
    <property type="entry name" value="GlpE_sulfurtransferase"/>
</dbReference>
<evidence type="ECO:0000256" key="1">
    <source>
        <dbReference type="SAM" id="SignalP"/>
    </source>
</evidence>
<dbReference type="CDD" id="cd00158">
    <property type="entry name" value="RHOD"/>
    <property type="match status" value="1"/>
</dbReference>
<protein>
    <submittedName>
        <fullName evidence="3">Rhodanese-like domain-containing protein</fullName>
    </submittedName>
</protein>
<keyword evidence="1" id="KW-0732">Signal</keyword>
<evidence type="ECO:0000313" key="4">
    <source>
        <dbReference type="Proteomes" id="UP000236023"/>
    </source>
</evidence>
<reference evidence="3 4" key="1">
    <citation type="submission" date="2018-01" db="EMBL/GenBank/DDBJ databases">
        <title>Denitrification phenotypes of diverse strains of Pseudomonas stutzeri.</title>
        <authorList>
            <person name="Milligan D.A."/>
            <person name="Bergaust L."/>
            <person name="Bakken L.R."/>
            <person name="Frostegard A."/>
        </authorList>
    </citation>
    <scope>NUCLEOTIDE SEQUENCE [LARGE SCALE GENOMIC DNA]</scope>
    <source>
        <strain evidence="3 4">24a75</strain>
    </source>
</reference>
<dbReference type="Proteomes" id="UP000236023">
    <property type="component" value="Unassembled WGS sequence"/>
</dbReference>
<sequence length="118" mass="12567">MRMPVLIALLASSFGAMAGDIDQNAALQALQQPGSVLIDVRSAEEFAAGALPGANRIDPEQLAQRIGSLVPDKDTPVVVYCRSGRRSSAAQDLLQELGYRQVINAGGYEQLDSALRQN</sequence>
<dbReference type="InterPro" id="IPR001763">
    <property type="entry name" value="Rhodanese-like_dom"/>
</dbReference>
<gene>
    <name evidence="3" type="ORF">CXK94_21530</name>
</gene>
<evidence type="ECO:0000259" key="2">
    <source>
        <dbReference type="PROSITE" id="PS50206"/>
    </source>
</evidence>
<proteinExistence type="predicted"/>
<dbReference type="RefSeq" id="WP_037039220.1">
    <property type="nucleotide sequence ID" value="NZ_JAMOHU010000037.1"/>
</dbReference>
<dbReference type="PANTHER" id="PTHR43031:SF18">
    <property type="entry name" value="RHODANESE-RELATED SULFURTRANSFERASES"/>
    <property type="match status" value="1"/>
</dbReference>
<dbReference type="SUPFAM" id="SSF52821">
    <property type="entry name" value="Rhodanese/Cell cycle control phosphatase"/>
    <property type="match status" value="1"/>
</dbReference>
<feature type="signal peptide" evidence="1">
    <location>
        <begin position="1"/>
        <end position="18"/>
    </location>
</feature>
<dbReference type="SMART" id="SM00450">
    <property type="entry name" value="RHOD"/>
    <property type="match status" value="1"/>
</dbReference>
<dbReference type="PANTHER" id="PTHR43031">
    <property type="entry name" value="FAD-DEPENDENT OXIDOREDUCTASE"/>
    <property type="match status" value="1"/>
</dbReference>
<evidence type="ECO:0000313" key="3">
    <source>
        <dbReference type="EMBL" id="PNG04580.1"/>
    </source>
</evidence>
<dbReference type="Gene3D" id="3.40.250.10">
    <property type="entry name" value="Rhodanese-like domain"/>
    <property type="match status" value="1"/>
</dbReference>
<dbReference type="EMBL" id="POUT01000021">
    <property type="protein sequence ID" value="PNG04580.1"/>
    <property type="molecule type" value="Genomic_DNA"/>
</dbReference>
<dbReference type="AlphaFoldDB" id="A0A2N8SQ22"/>
<comment type="caution">
    <text evidence="3">The sequence shown here is derived from an EMBL/GenBank/DDBJ whole genome shotgun (WGS) entry which is preliminary data.</text>
</comment>